<reference evidence="5 6" key="1">
    <citation type="journal article" date="2018" name="Nat. Biotechnol.">
        <title>A standardized bacterial taxonomy based on genome phylogeny substantially revises the tree of life.</title>
        <authorList>
            <person name="Parks D.H."/>
            <person name="Chuvochina M."/>
            <person name="Waite D.W."/>
            <person name="Rinke C."/>
            <person name="Skarshewski A."/>
            <person name="Chaumeil P.A."/>
            <person name="Hugenholtz P."/>
        </authorList>
    </citation>
    <scope>NUCLEOTIDE SEQUENCE [LARGE SCALE GENOMIC DNA]</scope>
    <source>
        <strain evidence="5">UBA8844</strain>
    </source>
</reference>
<evidence type="ECO:0000313" key="6">
    <source>
        <dbReference type="Proteomes" id="UP000264071"/>
    </source>
</evidence>
<dbReference type="InterPro" id="IPR018060">
    <property type="entry name" value="HTH_AraC"/>
</dbReference>
<dbReference type="PANTHER" id="PTHR46796">
    <property type="entry name" value="HTH-TYPE TRANSCRIPTIONAL ACTIVATOR RHAS-RELATED"/>
    <property type="match status" value="1"/>
</dbReference>
<dbReference type="GO" id="GO:0003700">
    <property type="term" value="F:DNA-binding transcription factor activity"/>
    <property type="evidence" value="ECO:0007669"/>
    <property type="project" value="InterPro"/>
</dbReference>
<gene>
    <name evidence="5" type="ORF">DGD08_10955</name>
</gene>
<evidence type="ECO:0000313" key="5">
    <source>
        <dbReference type="EMBL" id="HCT57707.1"/>
    </source>
</evidence>
<evidence type="ECO:0000256" key="2">
    <source>
        <dbReference type="ARBA" id="ARBA00023125"/>
    </source>
</evidence>
<dbReference type="PROSITE" id="PS01124">
    <property type="entry name" value="HTH_ARAC_FAMILY_2"/>
    <property type="match status" value="1"/>
</dbReference>
<keyword evidence="1" id="KW-0805">Transcription regulation</keyword>
<dbReference type="EMBL" id="DPIY01000010">
    <property type="protein sequence ID" value="HCT57707.1"/>
    <property type="molecule type" value="Genomic_DNA"/>
</dbReference>
<evidence type="ECO:0000256" key="3">
    <source>
        <dbReference type="ARBA" id="ARBA00023163"/>
    </source>
</evidence>
<keyword evidence="3" id="KW-0804">Transcription</keyword>
<dbReference type="Pfam" id="PF20240">
    <property type="entry name" value="DUF6597"/>
    <property type="match status" value="1"/>
</dbReference>
<evidence type="ECO:0000256" key="1">
    <source>
        <dbReference type="ARBA" id="ARBA00023015"/>
    </source>
</evidence>
<dbReference type="Gene3D" id="1.10.10.60">
    <property type="entry name" value="Homeodomain-like"/>
    <property type="match status" value="1"/>
</dbReference>
<organism evidence="5 6">
    <name type="scientific">Gemmatimonas aurantiaca</name>
    <dbReference type="NCBI Taxonomy" id="173480"/>
    <lineage>
        <taxon>Bacteria</taxon>
        <taxon>Pseudomonadati</taxon>
        <taxon>Gemmatimonadota</taxon>
        <taxon>Gemmatimonadia</taxon>
        <taxon>Gemmatimonadales</taxon>
        <taxon>Gemmatimonadaceae</taxon>
        <taxon>Gemmatimonas</taxon>
    </lineage>
</organism>
<keyword evidence="2" id="KW-0238">DNA-binding</keyword>
<protein>
    <submittedName>
        <fullName evidence="5">AraC family transcriptional regulator</fullName>
    </submittedName>
</protein>
<dbReference type="SMART" id="SM00342">
    <property type="entry name" value="HTH_ARAC"/>
    <property type="match status" value="1"/>
</dbReference>
<dbReference type="AlphaFoldDB" id="A0A3D4VBK8"/>
<dbReference type="InterPro" id="IPR050204">
    <property type="entry name" value="AraC_XylS_family_regulators"/>
</dbReference>
<dbReference type="OMA" id="CGYYDHS"/>
<proteinExistence type="predicted"/>
<dbReference type="PANTHER" id="PTHR46796:SF15">
    <property type="entry name" value="BLL1074 PROTEIN"/>
    <property type="match status" value="1"/>
</dbReference>
<dbReference type="InterPro" id="IPR046532">
    <property type="entry name" value="DUF6597"/>
</dbReference>
<evidence type="ECO:0000259" key="4">
    <source>
        <dbReference type="PROSITE" id="PS01124"/>
    </source>
</evidence>
<dbReference type="Proteomes" id="UP000264071">
    <property type="component" value="Unassembled WGS sequence"/>
</dbReference>
<comment type="caution">
    <text evidence="5">The sequence shown here is derived from an EMBL/GenBank/DDBJ whole genome shotgun (WGS) entry which is preliminary data.</text>
</comment>
<name>A0A3D4VBK8_9BACT</name>
<dbReference type="Pfam" id="PF12833">
    <property type="entry name" value="HTH_18"/>
    <property type="match status" value="1"/>
</dbReference>
<feature type="domain" description="HTH araC/xylS-type" evidence="4">
    <location>
        <begin position="169"/>
        <end position="269"/>
    </location>
</feature>
<sequence>MMDYHEWPTAEPSDGLTVCGWRLRREQAATVSSPGADPPEPALPDGCPELLLNFGAPFEHHGANNGIRSQPRAFLVGQISGPFDVRPTGVVDLLAIRFEAHGAWGLTAPSAPPPDNWVDAFAPTTPDTPAWTSVRALWHTLQPLGDRARQDAVNEWVTRHARTAPRTSDVVTHAVQAIRATAGAVHMETLAADHHMALRTLQRRFTTQIGVSPKLFARIVRFHGVCTAWRRAPDTLARVAADRGYCDESHLIRDFRAFVGEPPAAFLSSLPAFTALFIPRPTIGT</sequence>
<accession>A0A3D4VBK8</accession>
<dbReference type="GO" id="GO:0043565">
    <property type="term" value="F:sequence-specific DNA binding"/>
    <property type="evidence" value="ECO:0007669"/>
    <property type="project" value="InterPro"/>
</dbReference>